<organism evidence="1 2">
    <name type="scientific">Paenibacillus mucilaginosus (strain KNP414)</name>
    <dbReference type="NCBI Taxonomy" id="1036673"/>
    <lineage>
        <taxon>Bacteria</taxon>
        <taxon>Bacillati</taxon>
        <taxon>Bacillota</taxon>
        <taxon>Bacilli</taxon>
        <taxon>Bacillales</taxon>
        <taxon>Paenibacillaceae</taxon>
        <taxon>Paenibacillus</taxon>
    </lineage>
</organism>
<gene>
    <name evidence="1" type="ordered locus">KNP414_06150</name>
</gene>
<protein>
    <submittedName>
        <fullName evidence="1">Uncharacterized protein</fullName>
    </submittedName>
</protein>
<sequence>MEQTKTVENGRSTPAAETAVLEMKCGEERGYNRSRWNPIQFSYERMGE</sequence>
<dbReference type="EMBL" id="CP002869">
    <property type="protein sequence ID" value="AEI44674.1"/>
    <property type="molecule type" value="Genomic_DNA"/>
</dbReference>
<evidence type="ECO:0000313" key="1">
    <source>
        <dbReference type="EMBL" id="AEI44674.1"/>
    </source>
</evidence>
<accession>F8FID1</accession>
<proteinExistence type="predicted"/>
<dbReference type="Proteomes" id="UP000006620">
    <property type="component" value="Chromosome"/>
</dbReference>
<reference evidence="2" key="1">
    <citation type="submission" date="2011-06" db="EMBL/GenBank/DDBJ databases">
        <title>Complete genome sequence of Paenibacillus mucilaginosus KNP414.</title>
        <authorList>
            <person name="Wang J."/>
            <person name="Hu S."/>
            <person name="Hu X."/>
            <person name="Zhang B."/>
            <person name="Dong D."/>
            <person name="Zhang S."/>
            <person name="Zhao K."/>
            <person name="Wu D."/>
        </authorList>
    </citation>
    <scope>NUCLEOTIDE SEQUENCE [LARGE SCALE GENOMIC DNA]</scope>
    <source>
        <strain evidence="2">KNP414</strain>
    </source>
</reference>
<evidence type="ECO:0000313" key="2">
    <source>
        <dbReference type="Proteomes" id="UP000006620"/>
    </source>
</evidence>
<dbReference type="KEGG" id="pms:KNP414_06150"/>
<name>F8FID1_PAEMK</name>
<dbReference type="HOGENOM" id="CLU_3155712_0_0_9"/>
<dbReference type="AlphaFoldDB" id="F8FID1"/>
<reference evidence="1 2" key="2">
    <citation type="journal article" date="2013" name="Genome Announc.">
        <title>Genome Sequence of Growth-Improving Paenibacillus mucilaginosus Strain KNP414.</title>
        <authorList>
            <person name="Lu J.J."/>
            <person name="Wang J.F."/>
            <person name="Hu X.F."/>
        </authorList>
    </citation>
    <scope>NUCLEOTIDE SEQUENCE [LARGE SCALE GENOMIC DNA]</scope>
    <source>
        <strain evidence="1 2">KNP414</strain>
    </source>
</reference>